<dbReference type="NCBIfam" id="NF004524">
    <property type="entry name" value="PRK05869.1"/>
    <property type="match status" value="1"/>
</dbReference>
<dbReference type="EMBL" id="LZKJ01000078">
    <property type="protein sequence ID" value="OBI48333.1"/>
    <property type="molecule type" value="Genomic_DNA"/>
</dbReference>
<dbReference type="AlphaFoldDB" id="A0A1A2ZF78"/>
<evidence type="ECO:0000256" key="6">
    <source>
        <dbReference type="ARBA" id="ARBA00023709"/>
    </source>
</evidence>
<evidence type="ECO:0000256" key="2">
    <source>
        <dbReference type="ARBA" id="ARBA00005254"/>
    </source>
</evidence>
<dbReference type="Proteomes" id="UP000093592">
    <property type="component" value="Unassembled WGS sequence"/>
</dbReference>
<evidence type="ECO:0000256" key="1">
    <source>
        <dbReference type="ARBA" id="ARBA00002994"/>
    </source>
</evidence>
<keyword evidence="4" id="KW-0443">Lipid metabolism</keyword>
<comment type="caution">
    <text evidence="10">The sequence shown here is derived from an EMBL/GenBank/DDBJ whole genome shotgun (WGS) entry which is preliminary data.</text>
</comment>
<evidence type="ECO:0000313" key="10">
    <source>
        <dbReference type="EMBL" id="OBI48333.1"/>
    </source>
</evidence>
<dbReference type="InterPro" id="IPR001753">
    <property type="entry name" value="Enoyl-CoA_hydra/iso"/>
</dbReference>
<dbReference type="OrthoDB" id="8452484at2"/>
<comment type="similarity">
    <text evidence="2">Belongs to the enoyl-CoA hydratase/isomerase family.</text>
</comment>
<evidence type="ECO:0000256" key="8">
    <source>
        <dbReference type="ARBA" id="ARBA00039456"/>
    </source>
</evidence>
<evidence type="ECO:0000256" key="4">
    <source>
        <dbReference type="ARBA" id="ARBA00023098"/>
    </source>
</evidence>
<comment type="catalytic activity">
    <reaction evidence="6">
        <text>a (3S)-3-hydroxyacyl-CoA = a (2E)-enoyl-CoA + H2O</text>
        <dbReference type="Rhea" id="RHEA:16105"/>
        <dbReference type="ChEBI" id="CHEBI:15377"/>
        <dbReference type="ChEBI" id="CHEBI:57318"/>
        <dbReference type="ChEBI" id="CHEBI:58856"/>
        <dbReference type="EC" id="4.2.1.17"/>
    </reaction>
</comment>
<gene>
    <name evidence="10" type="ORF">A5707_17980</name>
</gene>
<dbReference type="CDD" id="cd06558">
    <property type="entry name" value="crotonase-like"/>
    <property type="match status" value="1"/>
</dbReference>
<dbReference type="Gene3D" id="3.90.226.10">
    <property type="entry name" value="2-enoyl-CoA Hydratase, Chain A, domain 1"/>
    <property type="match status" value="1"/>
</dbReference>
<dbReference type="RefSeq" id="WP_065013980.1">
    <property type="nucleotide sequence ID" value="NZ_LZKJ01000078.1"/>
</dbReference>
<dbReference type="SUPFAM" id="SSF52096">
    <property type="entry name" value="ClpP/crotonase"/>
    <property type="match status" value="1"/>
</dbReference>
<dbReference type="FunFam" id="3.90.226.10:FF:000009">
    <property type="entry name" value="Carnitinyl-CoA dehydratase"/>
    <property type="match status" value="1"/>
</dbReference>
<name>A0A1A2ZF78_9MYCO</name>
<dbReference type="GO" id="GO:0006635">
    <property type="term" value="P:fatty acid beta-oxidation"/>
    <property type="evidence" value="ECO:0007669"/>
    <property type="project" value="TreeGrafter"/>
</dbReference>
<dbReference type="InterPro" id="IPR014748">
    <property type="entry name" value="Enoyl-CoA_hydra_C"/>
</dbReference>
<dbReference type="GO" id="GO:0004300">
    <property type="term" value="F:enoyl-CoA hydratase activity"/>
    <property type="evidence" value="ECO:0007669"/>
    <property type="project" value="UniProtKB-EC"/>
</dbReference>
<dbReference type="InterPro" id="IPR029045">
    <property type="entry name" value="ClpP/crotonase-like_dom_sf"/>
</dbReference>
<comment type="catalytic activity">
    <reaction evidence="7">
        <text>a 4-saturated-(3S)-3-hydroxyacyl-CoA = a (3E)-enoyl-CoA + H2O</text>
        <dbReference type="Rhea" id="RHEA:20724"/>
        <dbReference type="ChEBI" id="CHEBI:15377"/>
        <dbReference type="ChEBI" id="CHEBI:58521"/>
        <dbReference type="ChEBI" id="CHEBI:137480"/>
        <dbReference type="EC" id="4.2.1.17"/>
    </reaction>
</comment>
<sequence length="250" mass="26433">MREFVSVHSDVARPGIATVVLSRPPTNAMTRQIYRELAEAAGEVGRRDDVTAVVLFGGHEIFSAGDDMAALRALSPAEVETWIRARRDGLDAVAAIPKPTVAAVTGYALGAGLTLALAADWRVSGDNVRLGATEILAGLIPDGAGMARLTRTVGVSRAKELVYSGRFFDAEEALALGLVDDMVAPDDVYDAAAAWANRFIDRPQPALAAAKAGIDDVYDRSPAERGAAERSRYVEVFRASLGGLAEQPGR</sequence>
<evidence type="ECO:0000256" key="5">
    <source>
        <dbReference type="ARBA" id="ARBA00023239"/>
    </source>
</evidence>
<evidence type="ECO:0000256" key="7">
    <source>
        <dbReference type="ARBA" id="ARBA00023717"/>
    </source>
</evidence>
<proteinExistence type="inferred from homology"/>
<comment type="function">
    <text evidence="1">Could possibly oxidize fatty acids using specific components.</text>
</comment>
<dbReference type="EC" id="4.2.1.17" evidence="3"/>
<reference evidence="11" key="1">
    <citation type="submission" date="2016-06" db="EMBL/GenBank/DDBJ databases">
        <authorList>
            <person name="Sutton G."/>
            <person name="Brinkac L."/>
            <person name="Sanka R."/>
            <person name="Adams M."/>
            <person name="Lau E."/>
            <person name="Sam S."/>
            <person name="Sreng N."/>
            <person name="Him V."/>
            <person name="Kerleguer A."/>
            <person name="Cheng S."/>
        </authorList>
    </citation>
    <scope>NUCLEOTIDE SEQUENCE [LARGE SCALE GENOMIC DNA]</scope>
    <source>
        <strain evidence="11">E861</strain>
    </source>
</reference>
<keyword evidence="5" id="KW-0456">Lyase</keyword>
<dbReference type="Gene3D" id="1.10.12.10">
    <property type="entry name" value="Lyase 2-enoyl-coa Hydratase, Chain A, domain 2"/>
    <property type="match status" value="1"/>
</dbReference>
<evidence type="ECO:0000256" key="3">
    <source>
        <dbReference type="ARBA" id="ARBA00012076"/>
    </source>
</evidence>
<dbReference type="PANTHER" id="PTHR11941">
    <property type="entry name" value="ENOYL-COA HYDRATASE-RELATED"/>
    <property type="match status" value="1"/>
</dbReference>
<organism evidence="10 11">
    <name type="scientific">Mycobacterium kyorinense</name>
    <dbReference type="NCBI Taxonomy" id="487514"/>
    <lineage>
        <taxon>Bacteria</taxon>
        <taxon>Bacillati</taxon>
        <taxon>Actinomycetota</taxon>
        <taxon>Actinomycetes</taxon>
        <taxon>Mycobacteriales</taxon>
        <taxon>Mycobacteriaceae</taxon>
        <taxon>Mycobacterium</taxon>
    </lineage>
</organism>
<accession>A0A1A2ZF78</accession>
<protein>
    <recommendedName>
        <fullName evidence="8">Probable enoyl-CoA hydratase EchA17</fullName>
        <ecNumber evidence="3">4.2.1.17</ecNumber>
    </recommendedName>
    <alternativeName>
        <fullName evidence="9">Probable enoyl-CoA hydratase echA17</fullName>
    </alternativeName>
</protein>
<evidence type="ECO:0000313" key="11">
    <source>
        <dbReference type="Proteomes" id="UP000093592"/>
    </source>
</evidence>
<evidence type="ECO:0000256" key="9">
    <source>
        <dbReference type="ARBA" id="ARBA00073436"/>
    </source>
</evidence>
<dbReference type="PANTHER" id="PTHR11941:SF169">
    <property type="entry name" value="(7AS)-7A-METHYL-1,5-DIOXO-2,3,5,6,7,7A-HEXAHYDRO-1H-INDENE-CARBOXYL-COA HYDROLASE"/>
    <property type="match status" value="1"/>
</dbReference>
<dbReference type="Pfam" id="PF00378">
    <property type="entry name" value="ECH_1"/>
    <property type="match status" value="1"/>
</dbReference>